<dbReference type="GO" id="GO:0009249">
    <property type="term" value="P:protein lipoylation"/>
    <property type="evidence" value="ECO:0007669"/>
    <property type="project" value="InterPro"/>
</dbReference>
<comment type="catalytic activity">
    <reaction evidence="7">
        <text>L-lysyl-[lipoyl-carrier protein] + (R)-lipoate + ATP = N(6)-[(R)-lipoyl]-L-lysyl-[lipoyl-carrier protein] + AMP + diphosphate + H(+)</text>
        <dbReference type="Rhea" id="RHEA:49288"/>
        <dbReference type="Rhea" id="RHEA-COMP:10500"/>
        <dbReference type="Rhea" id="RHEA-COMP:10502"/>
        <dbReference type="ChEBI" id="CHEBI:15378"/>
        <dbReference type="ChEBI" id="CHEBI:29969"/>
        <dbReference type="ChEBI" id="CHEBI:30616"/>
        <dbReference type="ChEBI" id="CHEBI:33019"/>
        <dbReference type="ChEBI" id="CHEBI:83088"/>
        <dbReference type="ChEBI" id="CHEBI:83099"/>
        <dbReference type="ChEBI" id="CHEBI:456215"/>
        <dbReference type="EC" id="6.3.1.20"/>
    </reaction>
</comment>
<dbReference type="Gene3D" id="3.30.930.10">
    <property type="entry name" value="Bira Bifunctional Protein, Domain 2"/>
    <property type="match status" value="1"/>
</dbReference>
<evidence type="ECO:0000256" key="5">
    <source>
        <dbReference type="ARBA" id="ARBA00022741"/>
    </source>
</evidence>
<dbReference type="GO" id="GO:0005524">
    <property type="term" value="F:ATP binding"/>
    <property type="evidence" value="ECO:0007669"/>
    <property type="project" value="UniProtKB-KW"/>
</dbReference>
<evidence type="ECO:0000256" key="6">
    <source>
        <dbReference type="ARBA" id="ARBA00022840"/>
    </source>
</evidence>
<dbReference type="RefSeq" id="WP_154572199.1">
    <property type="nucleotide sequence ID" value="NZ_VUNB01000003.1"/>
</dbReference>
<gene>
    <name evidence="9" type="ORF">FYJ66_03840</name>
</gene>
<dbReference type="PROSITE" id="PS51733">
    <property type="entry name" value="BPL_LPL_CATALYTIC"/>
    <property type="match status" value="1"/>
</dbReference>
<evidence type="ECO:0000313" key="9">
    <source>
        <dbReference type="EMBL" id="MST68722.1"/>
    </source>
</evidence>
<dbReference type="EC" id="6.3.1.20" evidence="3"/>
<dbReference type="PANTHER" id="PTHR12561">
    <property type="entry name" value="LIPOATE-PROTEIN LIGASE"/>
    <property type="match status" value="1"/>
</dbReference>
<comment type="pathway">
    <text evidence="1">Protein modification; protein lipoylation via exogenous pathway; protein N(6)-(lipoyl)lysine from lipoate: step 2/2.</text>
</comment>
<comment type="pathway">
    <text evidence="2">Protein modification; protein lipoylation via exogenous pathway; protein N(6)-(lipoyl)lysine from lipoate: step 1/2.</text>
</comment>
<dbReference type="EMBL" id="VUNB01000003">
    <property type="protein sequence ID" value="MST68722.1"/>
    <property type="molecule type" value="Genomic_DNA"/>
</dbReference>
<evidence type="ECO:0000256" key="1">
    <source>
        <dbReference type="ARBA" id="ARBA00005085"/>
    </source>
</evidence>
<accession>A0A6A8M5U9</accession>
<dbReference type="InterPro" id="IPR004562">
    <property type="entry name" value="LipoylTrfase_LipoateP_Ligase"/>
</dbReference>
<keyword evidence="6" id="KW-0067">ATP-binding</keyword>
<dbReference type="GO" id="GO:0017118">
    <property type="term" value="F:lipoyltransferase activity"/>
    <property type="evidence" value="ECO:0007669"/>
    <property type="project" value="TreeGrafter"/>
</dbReference>
<dbReference type="Gene3D" id="3.30.390.50">
    <property type="entry name" value="CO dehydrogenase flavoprotein, C-terminal domain"/>
    <property type="match status" value="1"/>
</dbReference>
<evidence type="ECO:0000256" key="4">
    <source>
        <dbReference type="ARBA" id="ARBA00022598"/>
    </source>
</evidence>
<evidence type="ECO:0000259" key="8">
    <source>
        <dbReference type="PROSITE" id="PS51733"/>
    </source>
</evidence>
<reference evidence="9" key="1">
    <citation type="submission" date="2019-09" db="EMBL/GenBank/DDBJ databases">
        <title>In-depth cultivation of the pig gut microbiome towards novel bacterial diversity and tailored functional studies.</title>
        <authorList>
            <person name="Wylensek D."/>
            <person name="Hitch T.C.A."/>
            <person name="Clavel T."/>
        </authorList>
    </citation>
    <scope>NUCLEOTIDE SEQUENCE</scope>
    <source>
        <strain evidence="9">RF-744-FAT-WT-3</strain>
    </source>
</reference>
<keyword evidence="5" id="KW-0547">Nucleotide-binding</keyword>
<dbReference type="InterPro" id="IPR004143">
    <property type="entry name" value="BPL_LPL_catalytic"/>
</dbReference>
<evidence type="ECO:0000256" key="2">
    <source>
        <dbReference type="ARBA" id="ARBA00005124"/>
    </source>
</evidence>
<dbReference type="Pfam" id="PF10437">
    <property type="entry name" value="Lip_prot_lig_C"/>
    <property type="match status" value="1"/>
</dbReference>
<dbReference type="GO" id="GO:0016979">
    <property type="term" value="F:lipoate-protein ligase activity"/>
    <property type="evidence" value="ECO:0007669"/>
    <property type="project" value="UniProtKB-EC"/>
</dbReference>
<feature type="domain" description="BPL/LPL catalytic" evidence="8">
    <location>
        <begin position="28"/>
        <end position="211"/>
    </location>
</feature>
<keyword evidence="4 9" id="KW-0436">Ligase</keyword>
<comment type="caution">
    <text evidence="9">The sequence shown here is derived from an EMBL/GenBank/DDBJ whole genome shotgun (WGS) entry which is preliminary data.</text>
</comment>
<dbReference type="NCBIfam" id="TIGR00545">
    <property type="entry name" value="lipoyltrans"/>
    <property type="match status" value="1"/>
</dbReference>
<dbReference type="SUPFAM" id="SSF82649">
    <property type="entry name" value="SufE/NifU"/>
    <property type="match status" value="1"/>
</dbReference>
<dbReference type="PANTHER" id="PTHR12561:SF3">
    <property type="entry name" value="LIPOYLTRANSFERASE 1, MITOCHONDRIAL"/>
    <property type="match status" value="1"/>
</dbReference>
<dbReference type="InterPro" id="IPR019491">
    <property type="entry name" value="Lipoate_protein_ligase_C"/>
</dbReference>
<dbReference type="GO" id="GO:0005737">
    <property type="term" value="C:cytoplasm"/>
    <property type="evidence" value="ECO:0007669"/>
    <property type="project" value="TreeGrafter"/>
</dbReference>
<evidence type="ECO:0000256" key="3">
    <source>
        <dbReference type="ARBA" id="ARBA00012367"/>
    </source>
</evidence>
<organism evidence="9">
    <name type="scientific">Baileyella intestinalis</name>
    <dbReference type="NCBI Taxonomy" id="2606709"/>
    <lineage>
        <taxon>Bacteria</taxon>
        <taxon>Bacillati</taxon>
        <taxon>Bacillota</taxon>
        <taxon>Clostridia</taxon>
        <taxon>Peptostreptococcales</taxon>
        <taxon>Anaerovoracaceae</taxon>
        <taxon>Baileyella</taxon>
    </lineage>
</organism>
<dbReference type="Pfam" id="PF21948">
    <property type="entry name" value="LplA-B_cat"/>
    <property type="match status" value="1"/>
</dbReference>
<protein>
    <recommendedName>
        <fullName evidence="3">lipoate--protein ligase</fullName>
        <ecNumber evidence="3">6.3.1.20</ecNumber>
    </recommendedName>
</protein>
<evidence type="ECO:0000256" key="7">
    <source>
        <dbReference type="ARBA" id="ARBA00048037"/>
    </source>
</evidence>
<dbReference type="CDD" id="cd16443">
    <property type="entry name" value="LplA"/>
    <property type="match status" value="1"/>
</dbReference>
<dbReference type="SUPFAM" id="SSF55681">
    <property type="entry name" value="Class II aaRS and biotin synthetases"/>
    <property type="match status" value="1"/>
</dbReference>
<sequence length="332" mass="37109">MKLTTIITDCTNPYVNLAAEELLTMNGGPDEVILYLWQNANTVVIGKNQNPWRECKVEAMEENGAHLARRLSGGGAVYHDLGNLNFTIIAPQDLYSVPKQNQVILQAVEDLGIHAEVTGRNDLTIDGAKFSGHAYYSSHGRCYHHGTLMMDVNFDDLSNYLQVSKAKLKSHGVQSVRSRVTNLSTYRTDINKDMLCHSLIKSFANVYGGTPDSRPALNPDTDPALAELVKKYSSEEWRYGRRIPFDVELDERRSWGNINAQLSMKGETIQEARLYSDSLDTTVFPELEGLLAGRNYTRSSLEELKDHLPADLNQQQVEIAADILDAICGQME</sequence>
<name>A0A6A8M5U9_9FIRM</name>
<dbReference type="InterPro" id="IPR045864">
    <property type="entry name" value="aa-tRNA-synth_II/BPL/LPL"/>
</dbReference>
<dbReference type="AlphaFoldDB" id="A0A6A8M5U9"/>
<dbReference type="UniPathway" id="UPA00537">
    <property type="reaction ID" value="UER00594"/>
</dbReference>
<proteinExistence type="predicted"/>